<dbReference type="InterPro" id="IPR028973">
    <property type="entry name" value="PhnB-like"/>
</dbReference>
<dbReference type="GO" id="GO:0032259">
    <property type="term" value="P:methylation"/>
    <property type="evidence" value="ECO:0007669"/>
    <property type="project" value="UniProtKB-KW"/>
</dbReference>
<dbReference type="Gene3D" id="3.10.180.10">
    <property type="entry name" value="2,3-Dihydroxybiphenyl 1,2-Dioxygenase, domain 1"/>
    <property type="match status" value="1"/>
</dbReference>
<accession>A0A4P2Q8Y0</accession>
<dbReference type="OrthoDB" id="5293819at2"/>
<dbReference type="EMBL" id="CP012670">
    <property type="protein sequence ID" value="AUX25648.1"/>
    <property type="molecule type" value="Genomic_DNA"/>
</dbReference>
<sequence>MTTPQKIKTCLWFGSNAEEAVRCYLSVFRRSRLLEELRAGDGGPGPKGSLVLAEFEIDGQRFVALNGAPQLKFTEAISLIVTCEAQEEIDELWSKLTADGGSEGQCGWLKDRFGVSWQIVPSALPRLLGHPEPARAARVMQAMMQIKKLDIARLEDAAR</sequence>
<dbReference type="PIRSF" id="PIRSF021700">
    <property type="entry name" value="3_dmu_93_MTrfase"/>
    <property type="match status" value="1"/>
</dbReference>
<evidence type="ECO:0000313" key="3">
    <source>
        <dbReference type="Proteomes" id="UP000295781"/>
    </source>
</evidence>
<reference evidence="2 3" key="1">
    <citation type="submission" date="2015-09" db="EMBL/GenBank/DDBJ databases">
        <title>Sorangium comparison.</title>
        <authorList>
            <person name="Zaburannyi N."/>
            <person name="Bunk B."/>
            <person name="Overmann J."/>
            <person name="Mueller R."/>
        </authorList>
    </citation>
    <scope>NUCLEOTIDE SEQUENCE [LARGE SCALE GENOMIC DNA]</scope>
    <source>
        <strain evidence="2 3">So ceGT47</strain>
    </source>
</reference>
<name>A0A4P2Q8Y0_SORCE</name>
<dbReference type="EC" id="2.1.1.64" evidence="2"/>
<proteinExistence type="predicted"/>
<dbReference type="Pfam" id="PF06983">
    <property type="entry name" value="3-dmu-9_3-mt"/>
    <property type="match status" value="1"/>
</dbReference>
<dbReference type="SUPFAM" id="SSF54593">
    <property type="entry name" value="Glyoxalase/Bleomycin resistance protein/Dihydroxybiphenyl dioxygenase"/>
    <property type="match status" value="1"/>
</dbReference>
<feature type="domain" description="PhnB-like" evidence="1">
    <location>
        <begin position="5"/>
        <end position="120"/>
    </location>
</feature>
<dbReference type="PANTHER" id="PTHR33990:SF2">
    <property type="entry name" value="PHNB-LIKE DOMAIN-CONTAINING PROTEIN"/>
    <property type="match status" value="1"/>
</dbReference>
<dbReference type="InterPro" id="IPR009725">
    <property type="entry name" value="3_dmu_93_MTrfase"/>
</dbReference>
<keyword evidence="2" id="KW-0830">Ubiquinone</keyword>
<organism evidence="2 3">
    <name type="scientific">Sorangium cellulosum</name>
    <name type="common">Polyangium cellulosum</name>
    <dbReference type="NCBI Taxonomy" id="56"/>
    <lineage>
        <taxon>Bacteria</taxon>
        <taxon>Pseudomonadati</taxon>
        <taxon>Myxococcota</taxon>
        <taxon>Polyangia</taxon>
        <taxon>Polyangiales</taxon>
        <taxon>Polyangiaceae</taxon>
        <taxon>Sorangium</taxon>
    </lineage>
</organism>
<dbReference type="RefSeq" id="WP_129352703.1">
    <property type="nucleotide sequence ID" value="NZ_CP012670.1"/>
</dbReference>
<evidence type="ECO:0000313" key="2">
    <source>
        <dbReference type="EMBL" id="AUX25648.1"/>
    </source>
</evidence>
<protein>
    <submittedName>
        <fullName evidence="2">3-demethylubiquinone-9 3-methyltransferase</fullName>
        <ecNumber evidence="2">2.1.1.64</ecNumber>
    </submittedName>
</protein>
<gene>
    <name evidence="2" type="primary">ubiG</name>
    <name evidence="2" type="ORF">SOCEGT47_061970</name>
</gene>
<dbReference type="PANTHER" id="PTHR33990">
    <property type="entry name" value="PROTEIN YJDN-RELATED"/>
    <property type="match status" value="1"/>
</dbReference>
<dbReference type="CDD" id="cd06588">
    <property type="entry name" value="PhnB_like"/>
    <property type="match status" value="1"/>
</dbReference>
<dbReference type="AlphaFoldDB" id="A0A4P2Q8Y0"/>
<keyword evidence="2" id="KW-0808">Transferase</keyword>
<evidence type="ECO:0000259" key="1">
    <source>
        <dbReference type="Pfam" id="PF06983"/>
    </source>
</evidence>
<keyword evidence="2" id="KW-0489">Methyltransferase</keyword>
<dbReference type="Proteomes" id="UP000295781">
    <property type="component" value="Chromosome"/>
</dbReference>
<dbReference type="GO" id="GO:0061542">
    <property type="term" value="F:3-demethylubiquinol 3-O-methyltransferase activity"/>
    <property type="evidence" value="ECO:0007669"/>
    <property type="project" value="UniProtKB-EC"/>
</dbReference>
<dbReference type="InterPro" id="IPR029068">
    <property type="entry name" value="Glyas_Bleomycin-R_OHBP_Dase"/>
</dbReference>